<organism evidence="1">
    <name type="scientific">marine sediment metagenome</name>
    <dbReference type="NCBI Taxonomy" id="412755"/>
    <lineage>
        <taxon>unclassified sequences</taxon>
        <taxon>metagenomes</taxon>
        <taxon>ecological metagenomes</taxon>
    </lineage>
</organism>
<protein>
    <submittedName>
        <fullName evidence="1">Uncharacterized protein</fullName>
    </submittedName>
</protein>
<evidence type="ECO:0000313" key="1">
    <source>
        <dbReference type="EMBL" id="GAH39174.1"/>
    </source>
</evidence>
<gene>
    <name evidence="1" type="ORF">S03H2_18499</name>
</gene>
<dbReference type="AlphaFoldDB" id="X1GC56"/>
<comment type="caution">
    <text evidence="1">The sequence shown here is derived from an EMBL/GenBank/DDBJ whole genome shotgun (WGS) entry which is preliminary data.</text>
</comment>
<reference evidence="1" key="1">
    <citation type="journal article" date="2014" name="Front. Microbiol.">
        <title>High frequency of phylogenetically diverse reductive dehalogenase-homologous genes in deep subseafloor sedimentary metagenomes.</title>
        <authorList>
            <person name="Kawai M."/>
            <person name="Futagami T."/>
            <person name="Toyoda A."/>
            <person name="Takaki Y."/>
            <person name="Nishi S."/>
            <person name="Hori S."/>
            <person name="Arai W."/>
            <person name="Tsubouchi T."/>
            <person name="Morono Y."/>
            <person name="Uchiyama I."/>
            <person name="Ito T."/>
            <person name="Fujiyama A."/>
            <person name="Inagaki F."/>
            <person name="Takami H."/>
        </authorList>
    </citation>
    <scope>NUCLEOTIDE SEQUENCE</scope>
    <source>
        <strain evidence="1">Expedition CK06-06</strain>
    </source>
</reference>
<feature type="non-terminal residue" evidence="1">
    <location>
        <position position="1"/>
    </location>
</feature>
<name>X1GC56_9ZZZZ</name>
<sequence>QSIIKIRAYSIGIVKLIFWPLNLPTGDNQK</sequence>
<dbReference type="EMBL" id="BARU01009600">
    <property type="protein sequence ID" value="GAH39174.1"/>
    <property type="molecule type" value="Genomic_DNA"/>
</dbReference>
<proteinExistence type="predicted"/>
<accession>X1GC56</accession>